<dbReference type="PANTHER" id="PTHR43214:SF24">
    <property type="entry name" value="TRANSCRIPTIONAL REGULATORY PROTEIN NARL-RELATED"/>
    <property type="match status" value="1"/>
</dbReference>
<protein>
    <submittedName>
        <fullName evidence="6">Uncharacterized transcriptional regulatory protein YxjL</fullName>
    </submittedName>
</protein>
<keyword evidence="2" id="KW-0238">DNA-binding</keyword>
<keyword evidence="3" id="KW-0804">Transcription</keyword>
<dbReference type="OrthoDB" id="9808843at2"/>
<dbReference type="Proteomes" id="UP000238164">
    <property type="component" value="Chromosome 1"/>
</dbReference>
<reference evidence="6 7" key="1">
    <citation type="submission" date="2018-02" db="EMBL/GenBank/DDBJ databases">
        <authorList>
            <person name="Cohen D.B."/>
            <person name="Kent A.D."/>
        </authorList>
    </citation>
    <scope>NUCLEOTIDE SEQUENCE [LARGE SCALE GENOMIC DNA]</scope>
    <source>
        <strain evidence="6">1</strain>
    </source>
</reference>
<dbReference type="CDD" id="cd17535">
    <property type="entry name" value="REC_NarL-like"/>
    <property type="match status" value="1"/>
</dbReference>
<dbReference type="GO" id="GO:0000160">
    <property type="term" value="P:phosphorelay signal transduction system"/>
    <property type="evidence" value="ECO:0007669"/>
    <property type="project" value="InterPro"/>
</dbReference>
<evidence type="ECO:0000313" key="7">
    <source>
        <dbReference type="Proteomes" id="UP000238164"/>
    </source>
</evidence>
<evidence type="ECO:0000256" key="2">
    <source>
        <dbReference type="ARBA" id="ARBA00023125"/>
    </source>
</evidence>
<gene>
    <name evidence="6" type="ORF">MPLG2_2377</name>
</gene>
<feature type="domain" description="Response regulatory" evidence="5">
    <location>
        <begin position="12"/>
        <end position="128"/>
    </location>
</feature>
<dbReference type="PROSITE" id="PS50110">
    <property type="entry name" value="RESPONSE_REGULATORY"/>
    <property type="match status" value="1"/>
</dbReference>
<dbReference type="InterPro" id="IPR058245">
    <property type="entry name" value="NreC/VraR/RcsB-like_REC"/>
</dbReference>
<dbReference type="SMART" id="SM00448">
    <property type="entry name" value="REC"/>
    <property type="match status" value="1"/>
</dbReference>
<dbReference type="InterPro" id="IPR011006">
    <property type="entry name" value="CheY-like_superfamily"/>
</dbReference>
<evidence type="ECO:0000256" key="1">
    <source>
        <dbReference type="ARBA" id="ARBA00023015"/>
    </source>
</evidence>
<dbReference type="KEGG" id="mgg:MPLG2_2377"/>
<dbReference type="AlphaFoldDB" id="A0A2N9JIX0"/>
<sequence>MTGVRATEPAIKVLVVDDQQLVRRGICLVLDTLEGVEVVGEAADGREGLAMINAVQPDVVLTDARIPVLDGVGLVAGAASRFPSLPVVVLTTFDDDELVRTAIDAGACGFLLKDAAPDDIARALEAALRDELGQPDRTRLALYLAALPARL</sequence>
<evidence type="ECO:0000256" key="3">
    <source>
        <dbReference type="ARBA" id="ARBA00023163"/>
    </source>
</evidence>
<keyword evidence="4" id="KW-0597">Phosphoprotein</keyword>
<evidence type="ECO:0000259" key="5">
    <source>
        <dbReference type="PROSITE" id="PS50110"/>
    </source>
</evidence>
<dbReference type="InterPro" id="IPR001789">
    <property type="entry name" value="Sig_transdc_resp-reg_receiver"/>
</dbReference>
<dbReference type="GO" id="GO:0003677">
    <property type="term" value="F:DNA binding"/>
    <property type="evidence" value="ECO:0007669"/>
    <property type="project" value="UniProtKB-KW"/>
</dbReference>
<evidence type="ECO:0000256" key="4">
    <source>
        <dbReference type="PROSITE-ProRule" id="PRU00169"/>
    </source>
</evidence>
<feature type="modified residue" description="4-aspartylphosphate" evidence="4">
    <location>
        <position position="63"/>
    </location>
</feature>
<dbReference type="InterPro" id="IPR039420">
    <property type="entry name" value="WalR-like"/>
</dbReference>
<dbReference type="RefSeq" id="WP_105186146.1">
    <property type="nucleotide sequence ID" value="NZ_BAAAGO010000021.1"/>
</dbReference>
<dbReference type="PANTHER" id="PTHR43214">
    <property type="entry name" value="TWO-COMPONENT RESPONSE REGULATOR"/>
    <property type="match status" value="1"/>
</dbReference>
<accession>A0A2N9JIX0</accession>
<evidence type="ECO:0000313" key="6">
    <source>
        <dbReference type="EMBL" id="SPD87407.1"/>
    </source>
</evidence>
<dbReference type="EMBL" id="LT985188">
    <property type="protein sequence ID" value="SPD87407.1"/>
    <property type="molecule type" value="Genomic_DNA"/>
</dbReference>
<dbReference type="Gene3D" id="3.40.50.2300">
    <property type="match status" value="1"/>
</dbReference>
<organism evidence="6 7">
    <name type="scientific">Micropruina glycogenica</name>
    <dbReference type="NCBI Taxonomy" id="75385"/>
    <lineage>
        <taxon>Bacteria</taxon>
        <taxon>Bacillati</taxon>
        <taxon>Actinomycetota</taxon>
        <taxon>Actinomycetes</taxon>
        <taxon>Propionibacteriales</taxon>
        <taxon>Nocardioidaceae</taxon>
        <taxon>Micropruina</taxon>
    </lineage>
</organism>
<dbReference type="Pfam" id="PF00072">
    <property type="entry name" value="Response_reg"/>
    <property type="match status" value="1"/>
</dbReference>
<keyword evidence="1" id="KW-0805">Transcription regulation</keyword>
<proteinExistence type="predicted"/>
<dbReference type="SUPFAM" id="SSF52172">
    <property type="entry name" value="CheY-like"/>
    <property type="match status" value="1"/>
</dbReference>
<name>A0A2N9JIX0_9ACTN</name>
<keyword evidence="7" id="KW-1185">Reference proteome</keyword>